<accession>A0A1V0B9E9</accession>
<keyword evidence="2" id="KW-0540">Nuclease</keyword>
<name>A0A1V0B9E9_9GAMM</name>
<dbReference type="InterPro" id="IPR003615">
    <property type="entry name" value="HNH_nuc"/>
</dbReference>
<proteinExistence type="predicted"/>
<dbReference type="GO" id="GO:0004519">
    <property type="term" value="F:endonuclease activity"/>
    <property type="evidence" value="ECO:0007669"/>
    <property type="project" value="UniProtKB-KW"/>
</dbReference>
<feature type="domain" description="HNH nuclease" evidence="1">
    <location>
        <begin position="23"/>
        <end position="93"/>
    </location>
</feature>
<organism evidence="2 3">
    <name type="scientific">Halopseudomonas phragmitis</name>
    <dbReference type="NCBI Taxonomy" id="1931241"/>
    <lineage>
        <taxon>Bacteria</taxon>
        <taxon>Pseudomonadati</taxon>
        <taxon>Pseudomonadota</taxon>
        <taxon>Gammaproteobacteria</taxon>
        <taxon>Pseudomonadales</taxon>
        <taxon>Pseudomonadaceae</taxon>
        <taxon>Halopseudomonas</taxon>
    </lineage>
</organism>
<evidence type="ECO:0000259" key="1">
    <source>
        <dbReference type="SMART" id="SM00507"/>
    </source>
</evidence>
<dbReference type="STRING" id="1931241.BVH74_18215"/>
<gene>
    <name evidence="2" type="ORF">BVH74_18215</name>
</gene>
<reference evidence="2 3" key="1">
    <citation type="submission" date="2017-03" db="EMBL/GenBank/DDBJ databases">
        <title>Complete genome sequence of the novel DNRA strain Pseudomonas sp. S-6-2 isolated from Chinese polluted river sediment. Journal of Biotechnology.</title>
        <authorList>
            <person name="Li J."/>
            <person name="Xiang F."/>
            <person name="Wang L."/>
            <person name="Xi L."/>
            <person name="Liu J."/>
        </authorList>
    </citation>
    <scope>NUCLEOTIDE SEQUENCE [LARGE SCALE GENOMIC DNA]</scope>
    <source>
        <strain evidence="2 3">S-6-2</strain>
    </source>
</reference>
<evidence type="ECO:0000313" key="2">
    <source>
        <dbReference type="EMBL" id="AQZ96566.1"/>
    </source>
</evidence>
<dbReference type="KEGG" id="ppha:BVH74_18215"/>
<keyword evidence="2" id="KW-0255">Endonuclease</keyword>
<dbReference type="SMART" id="SM00507">
    <property type="entry name" value="HNHc"/>
    <property type="match status" value="1"/>
</dbReference>
<dbReference type="CDD" id="cd00085">
    <property type="entry name" value="HNHc"/>
    <property type="match status" value="1"/>
</dbReference>
<dbReference type="EMBL" id="CP020100">
    <property type="protein sequence ID" value="AQZ96566.1"/>
    <property type="molecule type" value="Genomic_DNA"/>
</dbReference>
<dbReference type="Gene3D" id="1.10.30.50">
    <property type="match status" value="1"/>
</dbReference>
<dbReference type="RefSeq" id="WP_080051474.1">
    <property type="nucleotide sequence ID" value="NZ_CP020100.1"/>
</dbReference>
<sequence>MGEQGKTSKITSSAAKGYDYRWQKARLVWLAEHPLCAECKRHGRVTPATVVDHKVPHRLGQALASGCKLAIAAARKLFWDRKNWQSLCKQCHDSYKQRVEKSGEPGCSADGIPRNASHHWNL</sequence>
<protein>
    <submittedName>
        <fullName evidence="2">HNH endonuclease</fullName>
    </submittedName>
</protein>
<dbReference type="Proteomes" id="UP000243488">
    <property type="component" value="Chromosome"/>
</dbReference>
<dbReference type="AlphaFoldDB" id="A0A1V0B9E9"/>
<keyword evidence="3" id="KW-1185">Reference proteome</keyword>
<keyword evidence="2" id="KW-0378">Hydrolase</keyword>
<evidence type="ECO:0000313" key="3">
    <source>
        <dbReference type="Proteomes" id="UP000243488"/>
    </source>
</evidence>